<dbReference type="RefSeq" id="XP_066928527.1">
    <property type="nucleotide sequence ID" value="XM_067072426.1"/>
</dbReference>
<dbReference type="Gene3D" id="3.40.850.10">
    <property type="entry name" value="Kinesin motor domain"/>
    <property type="match status" value="1"/>
</dbReference>
<evidence type="ECO:0000256" key="1">
    <source>
        <dbReference type="ARBA" id="ARBA00022741"/>
    </source>
</evidence>
<dbReference type="GO" id="GO:0008289">
    <property type="term" value="F:lipid binding"/>
    <property type="evidence" value="ECO:0007669"/>
    <property type="project" value="InterPro"/>
</dbReference>
<dbReference type="Pfam" id="PF00498">
    <property type="entry name" value="FHA"/>
    <property type="match status" value="1"/>
</dbReference>
<dbReference type="GeneID" id="136816004"/>
<evidence type="ECO:0000256" key="6">
    <source>
        <dbReference type="SAM" id="Coils"/>
    </source>
</evidence>
<evidence type="ECO:0000256" key="5">
    <source>
        <dbReference type="PROSITE-ProRule" id="PRU00283"/>
    </source>
</evidence>
<dbReference type="InterPro" id="IPR002913">
    <property type="entry name" value="START_lipid-bd_dom"/>
</dbReference>
<dbReference type="PROSITE" id="PS00411">
    <property type="entry name" value="KINESIN_MOTOR_1"/>
    <property type="match status" value="1"/>
</dbReference>
<dbReference type="SUPFAM" id="SSF52540">
    <property type="entry name" value="P-loop containing nucleoside triphosphate hydrolases"/>
    <property type="match status" value="1"/>
</dbReference>
<dbReference type="InterPro" id="IPR027417">
    <property type="entry name" value="P-loop_NTPase"/>
</dbReference>
<dbReference type="PRINTS" id="PR00380">
    <property type="entry name" value="KINESINHEAVY"/>
</dbReference>
<dbReference type="GO" id="GO:0005524">
    <property type="term" value="F:ATP binding"/>
    <property type="evidence" value="ECO:0007669"/>
    <property type="project" value="UniProtKB-UniRule"/>
</dbReference>
<feature type="region of interest" description="Disordered" evidence="7">
    <location>
        <begin position="657"/>
        <end position="718"/>
    </location>
</feature>
<feature type="compositionally biased region" description="Basic and acidic residues" evidence="7">
    <location>
        <begin position="676"/>
        <end position="689"/>
    </location>
</feature>
<evidence type="ECO:0000259" key="8">
    <source>
        <dbReference type="PROSITE" id="PS50067"/>
    </source>
</evidence>
<evidence type="ECO:0000256" key="7">
    <source>
        <dbReference type="SAM" id="MobiDB-lite"/>
    </source>
</evidence>
<dbReference type="InterPro" id="IPR000253">
    <property type="entry name" value="FHA_dom"/>
</dbReference>
<reference evidence="10" key="1">
    <citation type="submission" date="2021-01" db="UniProtKB">
        <authorList>
            <consortium name="EnsemblMetazoa"/>
        </authorList>
    </citation>
    <scope>IDENTIFICATION</scope>
</reference>
<dbReference type="InterPro" id="IPR023393">
    <property type="entry name" value="START-like_dom_sf"/>
</dbReference>
<dbReference type="PROSITE" id="PS50067">
    <property type="entry name" value="KINESIN_MOTOR_2"/>
    <property type="match status" value="1"/>
</dbReference>
<sequence>MSSVNVILRARPFSKSEIEDGAEIILSMEKQKTYLNYVRDDSSESLGLGKRDSFSQKQFLFDRSFWSVNKEDEHFVDQQQIFLEYGKNVVQSAIEGYNACVFAYGQTGSGKSYTMMGTEDNIGLIPRICQGLFKELLKMREDVTSRLEVSYMEIYNEQCRDLLKKKSKADAPQALKVREHPKEGPFVQDLSIHPVTDYTSISAIIEEGNRLRVTAGTKMNSTSSRSHSIFMMKLTQAKFCGNIPSETVSKINLVDLAGSERISKSGASGIRLKEGGNINKSLTTLGLVISALAENSSRKSSEGKIPRKTSFVPYRDSILTWLLKDSIGGNSKTIMIATVSPASHHYGETLSTLRYASRARKIVNKPIINEDPNVKTIRELRSEIEKLRKQLHLNKGQDQSGLVSQKVEAKLKENEEKVDKLTKHWLNKITEGQQIFKEKCMSLSQQGQQTVLTSSKPHLVGLEVDPLSTDIVIYHLEEGKTIIGSSDLSDEQGIALEGSGIEQEHCDLHVTSERVILHPIAGATYINSQLAVQDWELRQGDILQFGHFWKFRFHNPMEAAMLREKRRSGRMNSLPDNSTSGRVSPAVMHHYRSLDSGLSSPDDFEQDFGYDHCTTRRILNVGGNELVLNSTIASQNDSSIQRSSPPRDLSLQVPCRAERVKERPKSTNSDLVILRSSRDTRLEKREKISPKNNLETRTSRRQMLKSASASDILDKPKHEEANASVAVNLNDSDRNELYLSADQLTPRTSRSRSRNEHKREMKTSPSPLHRSPMLSPFGKSRNSSASDLSLSTDDLAFNFLLQSQMRNSSSSSSIDGKAPKKLSFPNYADDKTQSAWDLSPRKFEQETTGDIVQAESLSVLNRRSFNFEEFFVHADNSNSGSALAQEALDAADILKEKKEQLKLLIESYREAEISRVEIERENMRRARENEAIFTKQQHHLEDLLQQQKEKLREARADLGDFQKVLSVEKQHQRVNVENEVDNLMRLKQEHRACYDWSEHELRKKKFKLKVKIEEYWKRMDLYETLLLELELERNKVKQEVDEKLQERIKEYETQQQNELNEIREQIAVTKHDIETYTLQLEEEKERLSVTADELGSTEQDYDRKISDSERFALDVKQQEKEMLSSCKDDITRVDKKMDQIKEKLHHYTIYKMHECSQDGGDCCHNDSTQEDSLDCNLTEDKQRSALDDLYQEKQELETTYDKKVEKYKIMLQNAQDALADLRQDKITALEECRNKIADRKSVVVRLEQQISEETDHHLSLKNELKAHERPRSFISACPEESEEDVIANEQQIEQLLQSKDKVRKILEATLREEFNELKATRAQDGDDAPPVETESSSAVDKAVNLVFHAGNSSTYIESLIKKNNQYEQRRRVLGNIRTELQDLMKYQMTLHREVAENFLTQKSLFEEVRSQERKDIHDTIQTLILDSADNDDELLSHIFKESERIIEHQRRLDELENQMYQKITENYDLQERLDAINEKLSTALDTFSIENTMLSSENPELSSEYDSLNAEKVKCENLINELQERLFDERKDYLELLRSKDGYDVIGQEYRDERHTLFQTEGNKAAADALREVFMGENLMEALKKTGFEHSYKTTCGGWSYLGQQKDVWLFKKRSDTPQIISMMGRGIIKTSAKRVWETVRNPLSRLIYDKLIKKINIVEDFSEQLKVVYMQHQTRLLFVKQKKDCCCVHNERSERNKFIATHTSIEHPDCPERKNYSRLKVLPSGWIVEPYTEHGEDWSLVWYLIQIDVGKSYLPSFFIDSIAQKLPLSILSLRDYLILS</sequence>
<dbReference type="InterPro" id="IPR019821">
    <property type="entry name" value="Kinesin_motor_CS"/>
</dbReference>
<evidence type="ECO:0000256" key="3">
    <source>
        <dbReference type="ARBA" id="ARBA00023054"/>
    </source>
</evidence>
<keyword evidence="3 6" id="KW-0175">Coiled coil</keyword>
<dbReference type="SUPFAM" id="SSF55961">
    <property type="entry name" value="Bet v1-like"/>
    <property type="match status" value="1"/>
</dbReference>
<comment type="similarity">
    <text evidence="5">Belongs to the TRAFAC class myosin-kinesin ATPase superfamily. Kinesin family.</text>
</comment>
<feature type="coiled-coil region" evidence="6">
    <location>
        <begin position="1019"/>
        <end position="1093"/>
    </location>
</feature>
<dbReference type="GO" id="GO:0008017">
    <property type="term" value="F:microtubule binding"/>
    <property type="evidence" value="ECO:0007669"/>
    <property type="project" value="InterPro"/>
</dbReference>
<dbReference type="Gene3D" id="2.60.200.20">
    <property type="match status" value="1"/>
</dbReference>
<organism evidence="10 11">
    <name type="scientific">Clytia hemisphaerica</name>
    <dbReference type="NCBI Taxonomy" id="252671"/>
    <lineage>
        <taxon>Eukaryota</taxon>
        <taxon>Metazoa</taxon>
        <taxon>Cnidaria</taxon>
        <taxon>Hydrozoa</taxon>
        <taxon>Hydroidolina</taxon>
        <taxon>Leptothecata</taxon>
        <taxon>Obeliida</taxon>
        <taxon>Clytiidae</taxon>
        <taxon>Clytia</taxon>
    </lineage>
</organism>
<dbReference type="Proteomes" id="UP000594262">
    <property type="component" value="Unplaced"/>
</dbReference>
<dbReference type="SUPFAM" id="SSF49879">
    <property type="entry name" value="SMAD/FHA domain"/>
    <property type="match status" value="1"/>
</dbReference>
<feature type="coiled-coil region" evidence="6">
    <location>
        <begin position="1179"/>
        <end position="1263"/>
    </location>
</feature>
<keyword evidence="1 5" id="KW-0547">Nucleotide-binding</keyword>
<dbReference type="Pfam" id="PF00225">
    <property type="entry name" value="Kinesin"/>
    <property type="match status" value="1"/>
</dbReference>
<evidence type="ECO:0000313" key="10">
    <source>
        <dbReference type="EnsemblMetazoa" id="CLYHEMP020581.1"/>
    </source>
</evidence>
<feature type="domain" description="START" evidence="9">
    <location>
        <begin position="1637"/>
        <end position="1762"/>
    </location>
</feature>
<feature type="domain" description="Kinesin motor" evidence="8">
    <location>
        <begin position="3"/>
        <end position="362"/>
    </location>
</feature>
<dbReference type="InterPro" id="IPR008984">
    <property type="entry name" value="SMAD_FHA_dom_sf"/>
</dbReference>
<dbReference type="InterPro" id="IPR001752">
    <property type="entry name" value="Kinesin_motor_dom"/>
</dbReference>
<evidence type="ECO:0000256" key="2">
    <source>
        <dbReference type="ARBA" id="ARBA00022840"/>
    </source>
</evidence>
<dbReference type="Gene3D" id="3.30.530.20">
    <property type="match status" value="1"/>
</dbReference>
<evidence type="ECO:0000313" key="11">
    <source>
        <dbReference type="Proteomes" id="UP000594262"/>
    </source>
</evidence>
<name>A0A7M5XAY1_9CNID</name>
<feature type="coiled-coil region" evidence="6">
    <location>
        <begin position="1438"/>
        <end position="1472"/>
    </location>
</feature>
<dbReference type="PANTHER" id="PTHR47117:SF6">
    <property type="entry name" value="KINESIN-LIKE PROTEIN KIF16B"/>
    <property type="match status" value="1"/>
</dbReference>
<evidence type="ECO:0008006" key="12">
    <source>
        <dbReference type="Google" id="ProtNLM"/>
    </source>
</evidence>
<feature type="coiled-coil region" evidence="6">
    <location>
        <begin position="884"/>
        <end position="989"/>
    </location>
</feature>
<dbReference type="PROSITE" id="PS50848">
    <property type="entry name" value="START"/>
    <property type="match status" value="1"/>
</dbReference>
<dbReference type="PANTHER" id="PTHR47117">
    <property type="entry name" value="STAR-RELATED LIPID TRANSFER PROTEIN 9"/>
    <property type="match status" value="1"/>
</dbReference>
<feature type="region of interest" description="Disordered" evidence="7">
    <location>
        <begin position="737"/>
        <end position="785"/>
    </location>
</feature>
<dbReference type="SMART" id="SM00129">
    <property type="entry name" value="KISc"/>
    <property type="match status" value="1"/>
</dbReference>
<dbReference type="GO" id="GO:0003777">
    <property type="term" value="F:microtubule motor activity"/>
    <property type="evidence" value="ECO:0007669"/>
    <property type="project" value="InterPro"/>
</dbReference>
<feature type="binding site" evidence="5">
    <location>
        <begin position="105"/>
        <end position="112"/>
    </location>
    <ligand>
        <name>ATP</name>
        <dbReference type="ChEBI" id="CHEBI:30616"/>
    </ligand>
</feature>
<accession>A0A7M5XAY1</accession>
<feature type="region of interest" description="Disordered" evidence="7">
    <location>
        <begin position="1317"/>
        <end position="1337"/>
    </location>
</feature>
<feature type="coiled-coil region" evidence="6">
    <location>
        <begin position="377"/>
        <end position="424"/>
    </location>
</feature>
<keyword evidence="11" id="KW-1185">Reference proteome</keyword>
<evidence type="ECO:0000259" key="9">
    <source>
        <dbReference type="PROSITE" id="PS50848"/>
    </source>
</evidence>
<feature type="compositionally biased region" description="Basic and acidic residues" evidence="7">
    <location>
        <begin position="753"/>
        <end position="762"/>
    </location>
</feature>
<keyword evidence="4 5" id="KW-0505">Motor protein</keyword>
<dbReference type="EnsemblMetazoa" id="CLYHEMT020581.1">
    <property type="protein sequence ID" value="CLYHEMP020581.1"/>
    <property type="gene ID" value="CLYHEMG020581"/>
</dbReference>
<protein>
    <recommendedName>
        <fullName evidence="12">Kinesin-like protein KIF16B</fullName>
    </recommendedName>
</protein>
<dbReference type="GO" id="GO:0007018">
    <property type="term" value="P:microtubule-based movement"/>
    <property type="evidence" value="ECO:0007669"/>
    <property type="project" value="InterPro"/>
</dbReference>
<dbReference type="OrthoDB" id="6021237at2759"/>
<evidence type="ECO:0000256" key="4">
    <source>
        <dbReference type="ARBA" id="ARBA00023175"/>
    </source>
</evidence>
<dbReference type="InterPro" id="IPR036961">
    <property type="entry name" value="Kinesin_motor_dom_sf"/>
</dbReference>
<dbReference type="FunFam" id="3.40.850.10:FF:000021">
    <property type="entry name" value="kinesin-like protein KIF16B isoform X1"/>
    <property type="match status" value="1"/>
</dbReference>
<keyword evidence="2 5" id="KW-0067">ATP-binding</keyword>
<proteinExistence type="inferred from homology"/>